<reference evidence="2 3" key="1">
    <citation type="submission" date="2016-10" db="EMBL/GenBank/DDBJ databases">
        <authorList>
            <person name="Varghese N."/>
            <person name="Submissions S."/>
        </authorList>
    </citation>
    <scope>NUCLEOTIDE SEQUENCE [LARGE SCALE GENOMIC DNA]</scope>
    <source>
        <strain evidence="2 3">LMG 18378</strain>
    </source>
</reference>
<dbReference type="Pfam" id="PF13166">
    <property type="entry name" value="AAA_13"/>
    <property type="match status" value="1"/>
</dbReference>
<dbReference type="InterPro" id="IPR026866">
    <property type="entry name" value="CR006_AAA"/>
</dbReference>
<evidence type="ECO:0000259" key="1">
    <source>
        <dbReference type="Pfam" id="PF13166"/>
    </source>
</evidence>
<dbReference type="EMBL" id="FOLS01000011">
    <property type="protein sequence ID" value="SFC86718.1"/>
    <property type="molecule type" value="Genomic_DNA"/>
</dbReference>
<sequence>MDARDIANDYDALWRVMRDAKEGLVRIQVVPNPMRYILENFFAFTGNAQRFEDILQQLSAEDGTFRPLERFLNRGAHWDETNIAHIGWGQFNITYYLSKLEAVFQAVGHPEHYRLKMGLPEAQ</sequence>
<comment type="caution">
    <text evidence="2">The sequence shown here is derived from an EMBL/GenBank/DDBJ whole genome shotgun (WGS) entry which is preliminary data.</text>
</comment>
<organism evidence="2 3">
    <name type="scientific">Pseudomonas citronellolis</name>
    <dbReference type="NCBI Taxonomy" id="53408"/>
    <lineage>
        <taxon>Bacteria</taxon>
        <taxon>Pseudomonadati</taxon>
        <taxon>Pseudomonadota</taxon>
        <taxon>Gammaproteobacteria</taxon>
        <taxon>Pseudomonadales</taxon>
        <taxon>Pseudomonadaceae</taxon>
        <taxon>Pseudomonas</taxon>
    </lineage>
</organism>
<feature type="domain" description="Protein CR006 P-loop" evidence="1">
    <location>
        <begin position="4"/>
        <end position="83"/>
    </location>
</feature>
<evidence type="ECO:0000313" key="3">
    <source>
        <dbReference type="Proteomes" id="UP000183385"/>
    </source>
</evidence>
<dbReference type="Proteomes" id="UP000183385">
    <property type="component" value="Unassembled WGS sequence"/>
</dbReference>
<keyword evidence="3" id="KW-1185">Reference proteome</keyword>
<name>A0AAQ1KFU1_9PSED</name>
<accession>A0AAQ1KFU1</accession>
<evidence type="ECO:0000313" key="2">
    <source>
        <dbReference type="EMBL" id="SFC86718.1"/>
    </source>
</evidence>
<dbReference type="RefSeq" id="WP_043317328.1">
    <property type="nucleotide sequence ID" value="NZ_CP101752.1"/>
</dbReference>
<gene>
    <name evidence="2" type="ORF">SAMN05216577_111185</name>
</gene>
<dbReference type="AlphaFoldDB" id="A0AAQ1KFU1"/>
<protein>
    <submittedName>
        <fullName evidence="2">AAA domain-containing protein</fullName>
    </submittedName>
</protein>
<proteinExistence type="predicted"/>